<keyword evidence="11" id="KW-1185">Reference proteome</keyword>
<evidence type="ECO:0000313" key="10">
    <source>
        <dbReference type="EMBL" id="MPC31985.1"/>
    </source>
</evidence>
<dbReference type="PANTHER" id="PTHR10705:SF0">
    <property type="entry name" value="DOLICHYL-DIPHOSPHOOLIGOSACCHARIDE--PROTEIN GLYCOSYLTRANSFERASE SUBUNIT DAD1"/>
    <property type="match status" value="1"/>
</dbReference>
<keyword evidence="4 8" id="KW-0812">Transmembrane</keyword>
<keyword evidence="7 8" id="KW-0472">Membrane</keyword>
<dbReference type="UniPathway" id="UPA00378"/>
<evidence type="ECO:0000256" key="1">
    <source>
        <dbReference type="ARBA" id="ARBA00004477"/>
    </source>
</evidence>
<gene>
    <name evidence="10" type="ORF">E2C01_025286</name>
</gene>
<evidence type="ECO:0000256" key="7">
    <source>
        <dbReference type="ARBA" id="ARBA00023136"/>
    </source>
</evidence>
<dbReference type="GO" id="GO:0016740">
    <property type="term" value="F:transferase activity"/>
    <property type="evidence" value="ECO:0007669"/>
    <property type="project" value="UniProtKB-KW"/>
</dbReference>
<evidence type="ECO:0000256" key="2">
    <source>
        <dbReference type="ARBA" id="ARBA00004922"/>
    </source>
</evidence>
<dbReference type="GO" id="GO:0008250">
    <property type="term" value="C:oligosaccharyltransferase complex"/>
    <property type="evidence" value="ECO:0007669"/>
    <property type="project" value="InterPro"/>
</dbReference>
<comment type="similarity">
    <text evidence="3 8">Belongs to the DAD/OST2 family.</text>
</comment>
<feature type="transmembrane region" description="Helical" evidence="8">
    <location>
        <begin position="59"/>
        <end position="80"/>
    </location>
</feature>
<feature type="transmembrane region" description="Helical" evidence="8">
    <location>
        <begin position="165"/>
        <end position="183"/>
    </location>
</feature>
<evidence type="ECO:0000256" key="3">
    <source>
        <dbReference type="ARBA" id="ARBA00009386"/>
    </source>
</evidence>
<evidence type="ECO:0000256" key="8">
    <source>
        <dbReference type="RuleBase" id="RU361136"/>
    </source>
</evidence>
<dbReference type="OrthoDB" id="445566at2759"/>
<dbReference type="PANTHER" id="PTHR10705">
    <property type="entry name" value="DOLICHYL-DIPHOSPHOOLIGOSACCHARIDE--PROTEIN GLYCOSYLTRANSFERASE SUBUNIT DAD1"/>
    <property type="match status" value="1"/>
</dbReference>
<dbReference type="GO" id="GO:0006487">
    <property type="term" value="P:protein N-linked glycosylation"/>
    <property type="evidence" value="ECO:0007669"/>
    <property type="project" value="TreeGrafter"/>
</dbReference>
<comment type="subcellular location">
    <subcellularLocation>
        <location evidence="1 8">Endoplasmic reticulum membrane</location>
        <topology evidence="1 8">Multi-pass membrane protein</topology>
    </subcellularLocation>
</comment>
<feature type="compositionally biased region" description="Basic and acidic residues" evidence="9">
    <location>
        <begin position="1"/>
        <end position="10"/>
    </location>
</feature>
<keyword evidence="6 8" id="KW-1133">Transmembrane helix</keyword>
<dbReference type="EMBL" id="VSRR010002540">
    <property type="protein sequence ID" value="MPC31985.1"/>
    <property type="molecule type" value="Genomic_DNA"/>
</dbReference>
<evidence type="ECO:0000256" key="5">
    <source>
        <dbReference type="ARBA" id="ARBA00022824"/>
    </source>
</evidence>
<feature type="transmembrane region" description="Helical" evidence="8">
    <location>
        <begin position="101"/>
        <end position="121"/>
    </location>
</feature>
<dbReference type="Pfam" id="PF02109">
    <property type="entry name" value="DAD"/>
    <property type="match status" value="1"/>
</dbReference>
<comment type="caution">
    <text evidence="8">Lacks conserved residue(s) required for the propagation of feature annotation.</text>
</comment>
<reference evidence="10 11" key="1">
    <citation type="submission" date="2019-05" db="EMBL/GenBank/DDBJ databases">
        <title>Another draft genome of Portunus trituberculatus and its Hox gene families provides insights of decapod evolution.</title>
        <authorList>
            <person name="Jeong J.-H."/>
            <person name="Song I."/>
            <person name="Kim S."/>
            <person name="Choi T."/>
            <person name="Kim D."/>
            <person name="Ryu S."/>
            <person name="Kim W."/>
        </authorList>
    </citation>
    <scope>NUCLEOTIDE SEQUENCE [LARGE SCALE GENOMIC DNA]</scope>
    <source>
        <tissue evidence="10">Muscle</tissue>
    </source>
</reference>
<organism evidence="10 11">
    <name type="scientific">Portunus trituberculatus</name>
    <name type="common">Swimming crab</name>
    <name type="synonym">Neptunus trituberculatus</name>
    <dbReference type="NCBI Taxonomy" id="210409"/>
    <lineage>
        <taxon>Eukaryota</taxon>
        <taxon>Metazoa</taxon>
        <taxon>Ecdysozoa</taxon>
        <taxon>Arthropoda</taxon>
        <taxon>Crustacea</taxon>
        <taxon>Multicrustacea</taxon>
        <taxon>Malacostraca</taxon>
        <taxon>Eumalacostraca</taxon>
        <taxon>Eucarida</taxon>
        <taxon>Decapoda</taxon>
        <taxon>Pleocyemata</taxon>
        <taxon>Brachyura</taxon>
        <taxon>Eubrachyura</taxon>
        <taxon>Portunoidea</taxon>
        <taxon>Portunidae</taxon>
        <taxon>Portuninae</taxon>
        <taxon>Portunus</taxon>
    </lineage>
</organism>
<feature type="transmembrane region" description="Helical" evidence="8">
    <location>
        <begin position="127"/>
        <end position="144"/>
    </location>
</feature>
<sequence>MSGDQRERRVCSGGGRPHADWPPGTLRTVVIGWAGWTIAGQPARETQHVPILQAAVTSVFLLLSLLAIATMSSTSLTAVVRNFYDEYMKNTPKKLKIVDAYLSYVLLTGILQFVYCCLVGTFPFNSFLSGFICTVGCFVLGVSLRLQANPQNKMHFMGISPERGFADFIFSHIILHLVTMNFIG</sequence>
<comment type="pathway">
    <text evidence="2 8">Protein modification; protein glycosylation.</text>
</comment>
<keyword evidence="10" id="KW-0808">Transferase</keyword>
<protein>
    <recommendedName>
        <fullName evidence="8">Dolichyl-diphosphooligosaccharide--protein glycosyltransferase subunit DAD1</fullName>
        <shortName evidence="8">Oligosaccharyl transferase subunit DAD1</shortName>
    </recommendedName>
</protein>
<comment type="subunit">
    <text evidence="8">Component of the oligosaccharyltransferase (OST) complex.</text>
</comment>
<evidence type="ECO:0000256" key="4">
    <source>
        <dbReference type="ARBA" id="ARBA00022692"/>
    </source>
</evidence>
<evidence type="ECO:0000256" key="6">
    <source>
        <dbReference type="ARBA" id="ARBA00022989"/>
    </source>
</evidence>
<dbReference type="Proteomes" id="UP000324222">
    <property type="component" value="Unassembled WGS sequence"/>
</dbReference>
<evidence type="ECO:0000313" key="11">
    <source>
        <dbReference type="Proteomes" id="UP000324222"/>
    </source>
</evidence>
<feature type="region of interest" description="Disordered" evidence="9">
    <location>
        <begin position="1"/>
        <end position="20"/>
    </location>
</feature>
<evidence type="ECO:0000256" key="9">
    <source>
        <dbReference type="SAM" id="MobiDB-lite"/>
    </source>
</evidence>
<keyword evidence="5 8" id="KW-0256">Endoplasmic reticulum</keyword>
<accession>A0A5B7EF26</accession>
<comment type="function">
    <text evidence="8">Subunit of the oligosaccharyl transferase (OST) complex that catalyzes the initial transfer of a defined glycan (Glc(3)Man(9)GlcNAc(2) in eukaryotes) from the lipid carrier dolichol-pyrophosphate to an asparagine residue within an Asn-X-Ser/Thr consensus motif in nascent polypeptide chains, the first step in protein N-glycosylation. N-glycosylation occurs cotranslationally and the complex associates with the Sec61 complex at the channel-forming translocon complex that mediates protein translocation across the endoplasmic reticulum (ER). All subunits are required for a maximal enzyme activity.</text>
</comment>
<dbReference type="InterPro" id="IPR003038">
    <property type="entry name" value="DAD/Ost2"/>
</dbReference>
<comment type="caution">
    <text evidence="10">The sequence shown here is derived from an EMBL/GenBank/DDBJ whole genome shotgun (WGS) entry which is preliminary data.</text>
</comment>
<name>A0A5B7EF26_PORTR</name>
<dbReference type="AlphaFoldDB" id="A0A5B7EF26"/>
<proteinExistence type="inferred from homology"/>